<reference evidence="3 4" key="1">
    <citation type="submission" date="2019-03" db="EMBL/GenBank/DDBJ databases">
        <title>Single cell metagenomics reveals metabolic interactions within the superorganism composed of flagellate Streblomastix strix and complex community of Bacteroidetes bacteria on its surface.</title>
        <authorList>
            <person name="Treitli S.C."/>
            <person name="Kolisko M."/>
            <person name="Husnik F."/>
            <person name="Keeling P."/>
            <person name="Hampl V."/>
        </authorList>
    </citation>
    <scope>NUCLEOTIDE SEQUENCE [LARGE SCALE GENOMIC DNA]</scope>
    <source>
        <strain evidence="3">St1</strain>
    </source>
</reference>
<sequence length="124" mass="14290">MAEHNDFGKAGEDAATEYLKSKGYRIRHVNWRRGHLELDIVAETDDELIVVEVKTRNGRWDAPEDAVTNTKIRHIIAATDAYIKYFDVDLPARFDIISVIGNAPDFEIDHIEDAFYPPVNTYRR</sequence>
<gene>
    <name evidence="3" type="ORF">EZS26_001818</name>
</gene>
<evidence type="ECO:0000313" key="3">
    <source>
        <dbReference type="EMBL" id="KAA6302002.1"/>
    </source>
</evidence>
<accession>A0A5M8P0U7</accession>
<dbReference type="SUPFAM" id="SSF52980">
    <property type="entry name" value="Restriction endonuclease-like"/>
    <property type="match status" value="1"/>
</dbReference>
<comment type="similarity">
    <text evidence="1 2">Belongs to the UPF0102 family.</text>
</comment>
<dbReference type="PANTHER" id="PTHR34039:SF1">
    <property type="entry name" value="UPF0102 PROTEIN YRAN"/>
    <property type="match status" value="1"/>
</dbReference>
<evidence type="ECO:0000256" key="2">
    <source>
        <dbReference type="HAMAP-Rule" id="MF_00048"/>
    </source>
</evidence>
<comment type="caution">
    <text evidence="3">The sequence shown here is derived from an EMBL/GenBank/DDBJ whole genome shotgun (WGS) entry which is preliminary data.</text>
</comment>
<organism evidence="3 4">
    <name type="scientific">Candidatus Ordinivivax streblomastigis</name>
    <dbReference type="NCBI Taxonomy" id="2540710"/>
    <lineage>
        <taxon>Bacteria</taxon>
        <taxon>Pseudomonadati</taxon>
        <taxon>Bacteroidota</taxon>
        <taxon>Bacteroidia</taxon>
        <taxon>Bacteroidales</taxon>
        <taxon>Candidatus Ordinivivax</taxon>
    </lineage>
</organism>
<dbReference type="Proteomes" id="UP000324575">
    <property type="component" value="Unassembled WGS sequence"/>
</dbReference>
<proteinExistence type="inferred from homology"/>
<dbReference type="PANTHER" id="PTHR34039">
    <property type="entry name" value="UPF0102 PROTEIN YRAN"/>
    <property type="match status" value="1"/>
</dbReference>
<dbReference type="Pfam" id="PF02021">
    <property type="entry name" value="UPF0102"/>
    <property type="match status" value="1"/>
</dbReference>
<dbReference type="GO" id="GO:0003676">
    <property type="term" value="F:nucleic acid binding"/>
    <property type="evidence" value="ECO:0007669"/>
    <property type="project" value="InterPro"/>
</dbReference>
<evidence type="ECO:0000256" key="1">
    <source>
        <dbReference type="ARBA" id="ARBA00006738"/>
    </source>
</evidence>
<dbReference type="EMBL" id="SNRX01000011">
    <property type="protein sequence ID" value="KAA6302002.1"/>
    <property type="molecule type" value="Genomic_DNA"/>
</dbReference>
<name>A0A5M8P0U7_9BACT</name>
<protein>
    <recommendedName>
        <fullName evidence="2">UPF0102 protein EZS26_001818</fullName>
    </recommendedName>
</protein>
<evidence type="ECO:0000313" key="4">
    <source>
        <dbReference type="Proteomes" id="UP000324575"/>
    </source>
</evidence>
<dbReference type="CDD" id="cd20736">
    <property type="entry name" value="PoNe_Nuclease"/>
    <property type="match status" value="1"/>
</dbReference>
<dbReference type="InterPro" id="IPR011335">
    <property type="entry name" value="Restrct_endonuc-II-like"/>
</dbReference>
<dbReference type="Gene3D" id="3.40.1350.10">
    <property type="match status" value="1"/>
</dbReference>
<dbReference type="InterPro" id="IPR011856">
    <property type="entry name" value="tRNA_endonuc-like_dom_sf"/>
</dbReference>
<dbReference type="InterPro" id="IPR003509">
    <property type="entry name" value="UPF0102_YraN-like"/>
</dbReference>
<dbReference type="AlphaFoldDB" id="A0A5M8P0U7"/>
<dbReference type="HAMAP" id="MF_00048">
    <property type="entry name" value="UPF0102"/>
    <property type="match status" value="1"/>
</dbReference>